<evidence type="ECO:0000313" key="3">
    <source>
        <dbReference type="Proteomes" id="UP000199650"/>
    </source>
</evidence>
<dbReference type="SUPFAM" id="SSF64518">
    <property type="entry name" value="Phase 1 flagellin"/>
    <property type="match status" value="1"/>
</dbReference>
<dbReference type="STRING" id="1173584.SAMN05444851_0156"/>
<keyword evidence="2" id="KW-0282">Flagellum</keyword>
<keyword evidence="2" id="KW-0969">Cilium</keyword>
<dbReference type="Proteomes" id="UP000199650">
    <property type="component" value="Unassembled WGS sequence"/>
</dbReference>
<sequence>MTFASYGDLASTFQTRHLTAQIKQDMARLGLELSTGRKTDMATQVSGDFGPVAGIEHSLKLQTAYAQSVKEAATILEGAQTVLGNIQDQVETLSGGLHIAIGSQNAGVFQDTGVDARERLSSVISNLNTSLGGRALFAGTATDGPALADASAILSGVMSAISGETTAAGIADQIDNWFKAPGGGFDTLGYLGSGQDLGPFRLRDGEVASQPVKANSPEIRDLLAALTKSAVMGEGVLTGDLDAQKDLASRSSNGLLNAIDDLTNVRANIGSVEARIEAASASNVAEKSALELSYNRLTAADPYETATALQALYDQMESLYTVTARLSNLTFTDYMR</sequence>
<name>A0A1I0MMR5_9RHOB</name>
<keyword evidence="2" id="KW-0966">Cell projection</keyword>
<protein>
    <submittedName>
        <fullName evidence="2">Flagellar hook-associated protein 3 FlgL</fullName>
    </submittedName>
</protein>
<dbReference type="InterPro" id="IPR046358">
    <property type="entry name" value="Flagellin_C"/>
</dbReference>
<keyword evidence="3" id="KW-1185">Reference proteome</keyword>
<gene>
    <name evidence="2" type="ORF">SAMN05444851_0156</name>
</gene>
<dbReference type="RefSeq" id="WP_091427427.1">
    <property type="nucleotide sequence ID" value="NZ_FOJB01000001.1"/>
</dbReference>
<dbReference type="AlphaFoldDB" id="A0A1I0MMR5"/>
<dbReference type="Pfam" id="PF00700">
    <property type="entry name" value="Flagellin_C"/>
    <property type="match status" value="1"/>
</dbReference>
<feature type="domain" description="Flagellin C-terminal" evidence="1">
    <location>
        <begin position="257"/>
        <end position="329"/>
    </location>
</feature>
<reference evidence="2 3" key="1">
    <citation type="submission" date="2016-10" db="EMBL/GenBank/DDBJ databases">
        <authorList>
            <person name="de Groot N.N."/>
        </authorList>
    </citation>
    <scope>NUCLEOTIDE SEQUENCE [LARGE SCALE GENOMIC DNA]</scope>
    <source>
        <strain evidence="2 3">DSM 29439</strain>
    </source>
</reference>
<evidence type="ECO:0000259" key="1">
    <source>
        <dbReference type="Pfam" id="PF00700"/>
    </source>
</evidence>
<organism evidence="2 3">
    <name type="scientific">Aliiroseovarius sediminilitoris</name>
    <dbReference type="NCBI Taxonomy" id="1173584"/>
    <lineage>
        <taxon>Bacteria</taxon>
        <taxon>Pseudomonadati</taxon>
        <taxon>Pseudomonadota</taxon>
        <taxon>Alphaproteobacteria</taxon>
        <taxon>Rhodobacterales</taxon>
        <taxon>Paracoccaceae</taxon>
        <taxon>Aliiroseovarius</taxon>
    </lineage>
</organism>
<evidence type="ECO:0000313" key="2">
    <source>
        <dbReference type="EMBL" id="SEV89466.1"/>
    </source>
</evidence>
<accession>A0A1I0MMR5</accession>
<dbReference type="OrthoDB" id="7312911at2"/>
<dbReference type="Gene3D" id="1.20.1330.10">
    <property type="entry name" value="f41 fragment of flagellin, N-terminal domain"/>
    <property type="match status" value="1"/>
</dbReference>
<dbReference type="EMBL" id="FOJB01000001">
    <property type="protein sequence ID" value="SEV89466.1"/>
    <property type="molecule type" value="Genomic_DNA"/>
</dbReference>
<proteinExistence type="predicted"/>